<proteinExistence type="predicted"/>
<evidence type="ECO:0000256" key="1">
    <source>
        <dbReference type="SAM" id="Phobius"/>
    </source>
</evidence>
<evidence type="ECO:0000256" key="2">
    <source>
        <dbReference type="SAM" id="SignalP"/>
    </source>
</evidence>
<sequence length="393" mass="45474">MVAPYLLPFCGLLLLFGQPILAWDDLCREAIESTAMSAITMDRLRRMKVILRGHDLVDYTWWAGEVKKRIPESAPLHKQLQKDASCASFDASCPNDLCLIKGAKFFFAKLMNSGYGIVAQPTKFEPPLLKYPKDITFAPADSLKYLVVLLADMHYPFNVDLEDPFSIAHRKVDVTEFPMWQSLCMEKLGHSNPTFEEFISKVYMPHYIHTNEESWYGAWTNVDVLGTRYKVEQEIFNRNTWDNFEIWAAETANLNCATLVMKSDIGKDKNTIRLSEELLDRIGTLIRFQIVLAGARIAVVMNYILSHREIAYCDKTGLPISKDPKDVWVFHDYLFVFLVCFVVLVLLTGLYFFWLGLMVMFKDHFVQKVDNALQRWRSKRKSKYAPHLDVHEE</sequence>
<protein>
    <submittedName>
        <fullName evidence="3">S1 P1</fullName>
    </submittedName>
</protein>
<dbReference type="Proteomes" id="UP001057455">
    <property type="component" value="Unassembled WGS sequence"/>
</dbReference>
<accession>A0A9W5TCK8</accession>
<reference evidence="3" key="1">
    <citation type="submission" date="2019-12" db="EMBL/GenBank/DDBJ databases">
        <title>Genome sequence of Babesia ovis.</title>
        <authorList>
            <person name="Yamagishi J."/>
            <person name="Sevinc F."/>
            <person name="Xuan X."/>
        </authorList>
    </citation>
    <scope>NUCLEOTIDE SEQUENCE</scope>
    <source>
        <strain evidence="3">Selcuk</strain>
    </source>
</reference>
<keyword evidence="1" id="KW-1133">Transmembrane helix</keyword>
<feature type="chain" id="PRO_5040826123" evidence="2">
    <location>
        <begin position="23"/>
        <end position="393"/>
    </location>
</feature>
<dbReference type="OrthoDB" id="441446at2759"/>
<comment type="caution">
    <text evidence="3">The sequence shown here is derived from an EMBL/GenBank/DDBJ whole genome shotgun (WGS) entry which is preliminary data.</text>
</comment>
<evidence type="ECO:0000313" key="3">
    <source>
        <dbReference type="EMBL" id="GFE53957.1"/>
    </source>
</evidence>
<name>A0A9W5TCK8_BABOV</name>
<keyword evidence="1" id="KW-0812">Transmembrane</keyword>
<feature type="transmembrane region" description="Helical" evidence="1">
    <location>
        <begin position="333"/>
        <end position="354"/>
    </location>
</feature>
<organism evidence="3 4">
    <name type="scientific">Babesia ovis</name>
    <dbReference type="NCBI Taxonomy" id="5869"/>
    <lineage>
        <taxon>Eukaryota</taxon>
        <taxon>Sar</taxon>
        <taxon>Alveolata</taxon>
        <taxon>Apicomplexa</taxon>
        <taxon>Aconoidasida</taxon>
        <taxon>Piroplasmida</taxon>
        <taxon>Babesiidae</taxon>
        <taxon>Babesia</taxon>
    </lineage>
</organism>
<dbReference type="AlphaFoldDB" id="A0A9W5TCK8"/>
<dbReference type="InterPro" id="IPR008947">
    <property type="entry name" value="PLipase_C/P1_nuclease_dom_sf"/>
</dbReference>
<dbReference type="Gene3D" id="1.10.575.10">
    <property type="entry name" value="P1 Nuclease"/>
    <property type="match status" value="1"/>
</dbReference>
<keyword evidence="1" id="KW-0472">Membrane</keyword>
<dbReference type="GO" id="GO:0016788">
    <property type="term" value="F:hydrolase activity, acting on ester bonds"/>
    <property type="evidence" value="ECO:0007669"/>
    <property type="project" value="InterPro"/>
</dbReference>
<keyword evidence="4" id="KW-1185">Reference proteome</keyword>
<dbReference type="SUPFAM" id="SSF48537">
    <property type="entry name" value="Phospholipase C/P1 nuclease"/>
    <property type="match status" value="1"/>
</dbReference>
<feature type="signal peptide" evidence="2">
    <location>
        <begin position="1"/>
        <end position="22"/>
    </location>
</feature>
<keyword evidence="2" id="KW-0732">Signal</keyword>
<gene>
    <name evidence="3" type="ORF">BaOVIS_013610</name>
</gene>
<evidence type="ECO:0000313" key="4">
    <source>
        <dbReference type="Proteomes" id="UP001057455"/>
    </source>
</evidence>
<dbReference type="EMBL" id="BLIY01000008">
    <property type="protein sequence ID" value="GFE53957.1"/>
    <property type="molecule type" value="Genomic_DNA"/>
</dbReference>